<dbReference type="NCBIfam" id="TIGR00177">
    <property type="entry name" value="molyb_syn"/>
    <property type="match status" value="1"/>
</dbReference>
<comment type="cofactor">
    <cofactor evidence="1">
        <name>Mg(2+)</name>
        <dbReference type="ChEBI" id="CHEBI:18420"/>
    </cofactor>
</comment>
<comment type="catalytic activity">
    <reaction evidence="9">
        <text>adenylyl-molybdopterin + molybdate = Mo-molybdopterin + AMP + H(+)</text>
        <dbReference type="Rhea" id="RHEA:35047"/>
        <dbReference type="ChEBI" id="CHEBI:15378"/>
        <dbReference type="ChEBI" id="CHEBI:36264"/>
        <dbReference type="ChEBI" id="CHEBI:62727"/>
        <dbReference type="ChEBI" id="CHEBI:71302"/>
        <dbReference type="ChEBI" id="CHEBI:456215"/>
        <dbReference type="EC" id="2.10.1.1"/>
    </reaction>
</comment>
<dbReference type="AlphaFoldDB" id="A0A1W1BYE8"/>
<feature type="domain" description="MoaB/Mog" evidence="10">
    <location>
        <begin position="173"/>
        <end position="310"/>
    </location>
</feature>
<dbReference type="SUPFAM" id="SSF53218">
    <property type="entry name" value="Molybdenum cofactor biosynthesis proteins"/>
    <property type="match status" value="1"/>
</dbReference>
<evidence type="ECO:0000256" key="8">
    <source>
        <dbReference type="ARBA" id="ARBA00023150"/>
    </source>
</evidence>
<comment type="pathway">
    <text evidence="2">Cofactor biosynthesis; molybdopterin biosynthesis.</text>
</comment>
<dbReference type="PANTHER" id="PTHR10192:SF5">
    <property type="entry name" value="GEPHYRIN"/>
    <property type="match status" value="1"/>
</dbReference>
<dbReference type="CDD" id="cd00887">
    <property type="entry name" value="MoeA"/>
    <property type="match status" value="1"/>
</dbReference>
<evidence type="ECO:0000256" key="9">
    <source>
        <dbReference type="ARBA" id="ARBA00047317"/>
    </source>
</evidence>
<keyword evidence="7" id="KW-0460">Magnesium</keyword>
<evidence type="ECO:0000256" key="2">
    <source>
        <dbReference type="ARBA" id="ARBA00005046"/>
    </source>
</evidence>
<dbReference type="InterPro" id="IPR001453">
    <property type="entry name" value="MoaB/Mog_dom"/>
</dbReference>
<dbReference type="InterPro" id="IPR005110">
    <property type="entry name" value="MoeA_linker/N"/>
</dbReference>
<reference evidence="11" key="1">
    <citation type="submission" date="2016-10" db="EMBL/GenBank/DDBJ databases">
        <authorList>
            <person name="de Groot N.N."/>
        </authorList>
    </citation>
    <scope>NUCLEOTIDE SEQUENCE</scope>
</reference>
<dbReference type="FunFam" id="3.40.980.10:FF:000004">
    <property type="entry name" value="Molybdopterin molybdenumtransferase"/>
    <property type="match status" value="1"/>
</dbReference>
<name>A0A1W1BYE8_9ZZZZ</name>
<dbReference type="Gene3D" id="3.40.980.10">
    <property type="entry name" value="MoaB/Mog-like domain"/>
    <property type="match status" value="1"/>
</dbReference>
<dbReference type="Pfam" id="PF00994">
    <property type="entry name" value="MoCF_biosynth"/>
    <property type="match status" value="1"/>
</dbReference>
<sequence length="405" mass="44590">MAISITEALDIIYANCSPVSTEIIPIEESLGRIMTEDSIATFDLPRFDNSAMDGYAVKCSDADQIVISNEVIYAGDDPTMTLQQGTAIRIMTGAPLPKGCEAIIPIENVTVTEDKVFLPKNIEKDAHIRRAGEDVKCGTAYLHKGERITAYSIALLASQGITHLKVYRKIKVAVFGTGDELRPHFEKIEPHQLYNSNTPMFLARAKELGCETRYIPSSGDTINALEASITSALDADIIITSGGVSMGDKDFTKEAFGNLGMKLYFNKVDIKPGKPTAFGKIDNTAIINLPGNPLASMVNYELFIRALIHKMSGATAFYHTTVETTIREDFKLKKGKYTVRLGTFDGKTFMPLKQQLPGMVSPMQKADGFIITLPDVDFLPKGMKVKMIPICWELNSSKKEDLFTH</sequence>
<protein>
    <recommendedName>
        <fullName evidence="3">molybdopterin molybdotransferase</fullName>
        <ecNumber evidence="3">2.10.1.1</ecNumber>
    </recommendedName>
</protein>
<dbReference type="InterPro" id="IPR038987">
    <property type="entry name" value="MoeA-like"/>
</dbReference>
<dbReference type="InterPro" id="IPR036425">
    <property type="entry name" value="MoaB/Mog-like_dom_sf"/>
</dbReference>
<dbReference type="PANTHER" id="PTHR10192">
    <property type="entry name" value="MOLYBDOPTERIN BIOSYNTHESIS PROTEIN"/>
    <property type="match status" value="1"/>
</dbReference>
<dbReference type="SUPFAM" id="SSF63882">
    <property type="entry name" value="MoeA N-terminal region -like"/>
    <property type="match status" value="1"/>
</dbReference>
<dbReference type="GO" id="GO:0061599">
    <property type="term" value="F:molybdopterin molybdotransferase activity"/>
    <property type="evidence" value="ECO:0007669"/>
    <property type="project" value="UniProtKB-EC"/>
</dbReference>
<dbReference type="Gene3D" id="2.40.340.10">
    <property type="entry name" value="MoeA, C-terminal, domain IV"/>
    <property type="match status" value="1"/>
</dbReference>
<evidence type="ECO:0000256" key="1">
    <source>
        <dbReference type="ARBA" id="ARBA00001946"/>
    </source>
</evidence>
<keyword evidence="6" id="KW-0479">Metal-binding</keyword>
<dbReference type="InterPro" id="IPR036688">
    <property type="entry name" value="MoeA_C_domain_IV_sf"/>
</dbReference>
<keyword evidence="5" id="KW-0808">Transferase</keyword>
<dbReference type="GO" id="GO:0005829">
    <property type="term" value="C:cytosol"/>
    <property type="evidence" value="ECO:0007669"/>
    <property type="project" value="TreeGrafter"/>
</dbReference>
<dbReference type="EMBL" id="FPHD01000048">
    <property type="protein sequence ID" value="SFV58569.1"/>
    <property type="molecule type" value="Genomic_DNA"/>
</dbReference>
<evidence type="ECO:0000256" key="5">
    <source>
        <dbReference type="ARBA" id="ARBA00022679"/>
    </source>
</evidence>
<dbReference type="NCBIfam" id="NF045515">
    <property type="entry name" value="Glp_gephyrin"/>
    <property type="match status" value="1"/>
</dbReference>
<dbReference type="EC" id="2.10.1.1" evidence="3"/>
<dbReference type="Pfam" id="PF03453">
    <property type="entry name" value="MoeA_N"/>
    <property type="match status" value="1"/>
</dbReference>
<dbReference type="GO" id="GO:0046872">
    <property type="term" value="F:metal ion binding"/>
    <property type="evidence" value="ECO:0007669"/>
    <property type="project" value="UniProtKB-KW"/>
</dbReference>
<accession>A0A1W1BYE8</accession>
<evidence type="ECO:0000256" key="6">
    <source>
        <dbReference type="ARBA" id="ARBA00022723"/>
    </source>
</evidence>
<evidence type="ECO:0000313" key="11">
    <source>
        <dbReference type="EMBL" id="SFV58569.1"/>
    </source>
</evidence>
<keyword evidence="4" id="KW-0500">Molybdenum</keyword>
<evidence type="ECO:0000256" key="4">
    <source>
        <dbReference type="ARBA" id="ARBA00022505"/>
    </source>
</evidence>
<keyword evidence="8" id="KW-0501">Molybdenum cofactor biosynthesis</keyword>
<dbReference type="SMART" id="SM00852">
    <property type="entry name" value="MoCF_biosynth"/>
    <property type="match status" value="1"/>
</dbReference>
<dbReference type="InterPro" id="IPR036135">
    <property type="entry name" value="MoeA_linker/N_sf"/>
</dbReference>
<dbReference type="SUPFAM" id="SSF63867">
    <property type="entry name" value="MoeA C-terminal domain-like"/>
    <property type="match status" value="1"/>
</dbReference>
<evidence type="ECO:0000259" key="10">
    <source>
        <dbReference type="SMART" id="SM00852"/>
    </source>
</evidence>
<proteinExistence type="predicted"/>
<dbReference type="GO" id="GO:0006777">
    <property type="term" value="P:Mo-molybdopterin cofactor biosynthetic process"/>
    <property type="evidence" value="ECO:0007669"/>
    <property type="project" value="UniProtKB-KW"/>
</dbReference>
<gene>
    <name evidence="11" type="ORF">MNB_SV-8-1314</name>
</gene>
<evidence type="ECO:0000256" key="3">
    <source>
        <dbReference type="ARBA" id="ARBA00013269"/>
    </source>
</evidence>
<organism evidence="11">
    <name type="scientific">hydrothermal vent metagenome</name>
    <dbReference type="NCBI Taxonomy" id="652676"/>
    <lineage>
        <taxon>unclassified sequences</taxon>
        <taxon>metagenomes</taxon>
        <taxon>ecological metagenomes</taxon>
    </lineage>
</organism>
<evidence type="ECO:0000256" key="7">
    <source>
        <dbReference type="ARBA" id="ARBA00022842"/>
    </source>
</evidence>
<dbReference type="Gene3D" id="2.170.190.11">
    <property type="entry name" value="Molybdopterin biosynthesis moea protein, domain 3"/>
    <property type="match status" value="1"/>
</dbReference>
<dbReference type="Gene3D" id="3.90.105.10">
    <property type="entry name" value="Molybdopterin biosynthesis moea protein, domain 2"/>
    <property type="match status" value="1"/>
</dbReference>